<evidence type="ECO:0000313" key="5">
    <source>
        <dbReference type="RefSeq" id="XP_020822387.1"/>
    </source>
</evidence>
<dbReference type="AlphaFoldDB" id="A0A6P5IJU4"/>
<dbReference type="GO" id="GO:1990166">
    <property type="term" value="P:protein localization to site of double-strand break"/>
    <property type="evidence" value="ECO:0007669"/>
    <property type="project" value="TreeGrafter"/>
</dbReference>
<dbReference type="Pfam" id="PF14816">
    <property type="entry name" value="CANIN"/>
    <property type="match status" value="1"/>
</dbReference>
<dbReference type="PANTHER" id="PTHR16046">
    <property type="entry name" value="SMC5-SMC6 COMPLEX LOCALIZATION FACTOR 2"/>
    <property type="match status" value="1"/>
</dbReference>
<dbReference type="InterPro" id="IPR044276">
    <property type="entry name" value="CANIN_dom"/>
</dbReference>
<gene>
    <name evidence="5" type="primary">SLF2</name>
</gene>
<dbReference type="Proteomes" id="UP000515140">
    <property type="component" value="Unplaced"/>
</dbReference>
<protein>
    <submittedName>
        <fullName evidence="5">SMC5-SMC6 complex localization factor protein 2</fullName>
    </submittedName>
</protein>
<dbReference type="GO" id="GO:0035861">
    <property type="term" value="C:site of double-strand break"/>
    <property type="evidence" value="ECO:0007669"/>
    <property type="project" value="TreeGrafter"/>
</dbReference>
<comment type="similarity">
    <text evidence="1">Belongs to the FAM178 family.</text>
</comment>
<dbReference type="InterPro" id="IPR026161">
    <property type="entry name" value="FAM178"/>
</dbReference>
<feature type="domain" description="Coiled-coil SMC6 And NSE5 INteracting (CANIN)" evidence="3">
    <location>
        <begin position="499"/>
        <end position="870"/>
    </location>
</feature>
<organism evidence="4 5">
    <name type="scientific">Phascolarctos cinereus</name>
    <name type="common">Koala</name>
    <dbReference type="NCBI Taxonomy" id="38626"/>
    <lineage>
        <taxon>Eukaryota</taxon>
        <taxon>Metazoa</taxon>
        <taxon>Chordata</taxon>
        <taxon>Craniata</taxon>
        <taxon>Vertebrata</taxon>
        <taxon>Euteleostomi</taxon>
        <taxon>Mammalia</taxon>
        <taxon>Metatheria</taxon>
        <taxon>Diprotodontia</taxon>
        <taxon>Phascolarctidae</taxon>
        <taxon>Phascolarctos</taxon>
    </lineage>
</organism>
<dbReference type="GO" id="GO:2000781">
    <property type="term" value="P:positive regulation of double-strand break repair"/>
    <property type="evidence" value="ECO:0007669"/>
    <property type="project" value="TreeGrafter"/>
</dbReference>
<dbReference type="GO" id="GO:0005634">
    <property type="term" value="C:nucleus"/>
    <property type="evidence" value="ECO:0007669"/>
    <property type="project" value="TreeGrafter"/>
</dbReference>
<accession>A0A6P5IJU4</accession>
<dbReference type="RefSeq" id="XP_020822387.1">
    <property type="nucleotide sequence ID" value="XM_020966728.1"/>
</dbReference>
<evidence type="ECO:0000256" key="2">
    <source>
        <dbReference type="SAM" id="MobiDB-lite"/>
    </source>
</evidence>
<dbReference type="GO" id="GO:0006974">
    <property type="term" value="P:DNA damage response"/>
    <property type="evidence" value="ECO:0007669"/>
    <property type="project" value="TreeGrafter"/>
</dbReference>
<dbReference type="FunCoup" id="A0A6P5IJU4">
    <property type="interactions" value="1918"/>
</dbReference>
<keyword evidence="4" id="KW-1185">Reference proteome</keyword>
<dbReference type="CTD" id="55719"/>
<name>A0A6P5IJU4_PHACI</name>
<feature type="region of interest" description="Disordered" evidence="2">
    <location>
        <begin position="157"/>
        <end position="185"/>
    </location>
</feature>
<feature type="region of interest" description="Disordered" evidence="2">
    <location>
        <begin position="303"/>
        <end position="345"/>
    </location>
</feature>
<feature type="region of interest" description="Disordered" evidence="2">
    <location>
        <begin position="1"/>
        <end position="49"/>
    </location>
</feature>
<sequence>MQLGALPARPSPDSSPAPLSGCPLRPDAAQPGSGRSKESLGVRNQSITDFFKPVPKQDRLVLNSPQRTNHKHERGRLLDTGIGQFERKISTTRYMCKKLSVTSPNKSPIIETLMRRFKEKKGERGALERNQPPMVQNTQSLVVEKPLISASHHCMSRNEMKDPRKQERSPIKMSSHNHGNMREKAECVDQNKTITDAKNLVSSPEPEILENNSSKIGGRNDISRCQQLKCSVKMQQEAVESKLQLSLKSSCREEELKEQRQKLAKHRVISPEKAFSGESSLSSEPYNITKFTSRQKQTMQNIIPEKSRLSNQENGCHSRKRLRSDSLEAASGTESSGISDTKTCIVSSSKKEREVTLPEAPITYPSVSPRITKQTERNFRDVANTSSVKSSSKSLPCSITNSPPAVLGDVVLCSTSISTPSCKNLENSGSTSGIPRKKLKVYFDSDEENLDCNLESDEEDVALKPLQEIMSLNSSQPTTPEKPFVLLEKPRALSSNVSVSVRYQCFENSLERLAKESENLTRSDEWEKELKEDLVKGQGIKSLIETEESENTDDSGELQEEHREFIRKFFIAFDTIPDCHPGEEIFHCFDYGKIFSQHTLDLRDCNFVPKNAIEDLILKSGRTQQIFLTTQGYLSTAYYYIQCPIPVLKWLFQMMSVHTDYIVSIQLLNTLIDLTIRNDATSGSSVWPWIPSLSDIATVFVNMGVSFKCLFPVQNLQPAFNEDIFNFEVQNISEERKGEDSIAETVVSCLPETNILNVVKFIGLCTAVYPEGYTDQEIILLLLMFLKMSLEKHLKQIALVDFQSLLINLLKNIRDWDTKMPELCMAISELSSHHHNLLWLVQFIPNWTVRGRQVRQHLSLVIIAKYLDKKPEDIPSASDLQMSLLCQYLTQMKPDLLRKMIAKKTGEQQDNLTKDCLGLDLEQQVYYLTYVLLHLVSEVSSCSFSFQQRKDLLQLCGSLEKHIKCSIREDARFFHRTKVIDLVAIIHGKWQEMIQNSRPIQGKLHDFWVPDS</sequence>
<reference evidence="5" key="1">
    <citation type="submission" date="2025-08" db="UniProtKB">
        <authorList>
            <consortium name="RefSeq"/>
        </authorList>
    </citation>
    <scope>IDENTIFICATION</scope>
    <source>
        <tissue evidence="5">Spleen</tissue>
    </source>
</reference>
<evidence type="ECO:0000313" key="4">
    <source>
        <dbReference type="Proteomes" id="UP000515140"/>
    </source>
</evidence>
<proteinExistence type="inferred from homology"/>
<dbReference type="PANTHER" id="PTHR16046:SF10">
    <property type="entry name" value="SMC5-SMC6 COMPLEX LOCALIZATION FACTOR PROTEIN 2"/>
    <property type="match status" value="1"/>
</dbReference>
<feature type="compositionally biased region" description="Basic and acidic residues" evidence="2">
    <location>
        <begin position="157"/>
        <end position="170"/>
    </location>
</feature>
<dbReference type="GeneID" id="110194409"/>
<feature type="compositionally biased region" description="Polar residues" evidence="2">
    <location>
        <begin position="332"/>
        <end position="345"/>
    </location>
</feature>
<evidence type="ECO:0000259" key="3">
    <source>
        <dbReference type="Pfam" id="PF14816"/>
    </source>
</evidence>
<dbReference type="InParanoid" id="A0A6P5IJU4"/>
<dbReference type="KEGG" id="pcw:110194409"/>
<evidence type="ECO:0000256" key="1">
    <source>
        <dbReference type="ARBA" id="ARBA00010311"/>
    </source>
</evidence>